<dbReference type="EC" id="5.6.2.2" evidence="6 16"/>
<dbReference type="GO" id="GO:0003677">
    <property type="term" value="F:DNA binding"/>
    <property type="evidence" value="ECO:0007669"/>
    <property type="project" value="UniProtKB-KW"/>
</dbReference>
<dbReference type="Pfam" id="PF21249">
    <property type="entry name" value="GyrB_hook"/>
    <property type="match status" value="1"/>
</dbReference>
<evidence type="ECO:0000256" key="5">
    <source>
        <dbReference type="ARBA" id="ARBA00011234"/>
    </source>
</evidence>
<dbReference type="GO" id="GO:0005524">
    <property type="term" value="F:ATP binding"/>
    <property type="evidence" value="ECO:0007669"/>
    <property type="project" value="UniProtKB-UniRule"/>
</dbReference>
<dbReference type="Pfam" id="PF18053">
    <property type="entry name" value="GyrB_insert"/>
    <property type="match status" value="1"/>
</dbReference>
<feature type="binding site" evidence="16">
    <location>
        <position position="437"/>
    </location>
    <ligand>
        <name>Mg(2+)</name>
        <dbReference type="ChEBI" id="CHEBI:18420"/>
        <label>1</label>
        <note>catalytic</note>
    </ligand>
</feature>
<dbReference type="InterPro" id="IPR034160">
    <property type="entry name" value="TOPRIM_GyrB"/>
</dbReference>
<dbReference type="GO" id="GO:0005737">
    <property type="term" value="C:cytoplasm"/>
    <property type="evidence" value="ECO:0007669"/>
    <property type="project" value="UniProtKB-SubCell"/>
</dbReference>
<feature type="site" description="Interaction with DNA" evidence="16">
    <location>
        <position position="465"/>
    </location>
</feature>
<keyword evidence="11 16" id="KW-0067">ATP-binding</keyword>
<evidence type="ECO:0000256" key="2">
    <source>
        <dbReference type="ARBA" id="ARBA00001978"/>
    </source>
</evidence>
<dbReference type="SUPFAM" id="SSF54211">
    <property type="entry name" value="Ribosomal protein S5 domain 2-like"/>
    <property type="match status" value="1"/>
</dbReference>
<accession>A0A198UQ24</accession>
<evidence type="ECO:0000256" key="4">
    <source>
        <dbReference type="ARBA" id="ARBA00010708"/>
    </source>
</evidence>
<keyword evidence="19" id="KW-1185">Reference proteome</keyword>
<evidence type="ECO:0000313" key="19">
    <source>
        <dbReference type="Proteomes" id="UP000078228"/>
    </source>
</evidence>
<keyword evidence="12 16" id="KW-0460">Magnesium</keyword>
<feature type="binding site" evidence="16">
    <location>
        <position position="511"/>
    </location>
    <ligand>
        <name>Mg(2+)</name>
        <dbReference type="ChEBI" id="CHEBI:18420"/>
        <label>2</label>
    </ligand>
</feature>
<comment type="caution">
    <text evidence="18">The sequence shown here is derived from an EMBL/GenBank/DDBJ whole genome shotgun (WGS) entry which is preliminary data.</text>
</comment>
<dbReference type="FunFam" id="3.30.230.10:FF:000005">
    <property type="entry name" value="DNA gyrase subunit B"/>
    <property type="match status" value="1"/>
</dbReference>
<dbReference type="FunFam" id="3.30.565.10:FF:000002">
    <property type="entry name" value="DNA gyrase subunit B"/>
    <property type="match status" value="1"/>
</dbReference>
<dbReference type="InterPro" id="IPR014721">
    <property type="entry name" value="Ribsml_uS5_D2-typ_fold_subgr"/>
</dbReference>
<evidence type="ECO:0000256" key="10">
    <source>
        <dbReference type="ARBA" id="ARBA00022741"/>
    </source>
</evidence>
<comment type="cofactor">
    <cofactor evidence="16">
        <name>Mg(2+)</name>
        <dbReference type="ChEBI" id="CHEBI:18420"/>
    </cofactor>
    <cofactor evidence="16">
        <name>Mn(2+)</name>
        <dbReference type="ChEBI" id="CHEBI:29035"/>
    </cofactor>
    <cofactor evidence="16">
        <name>Ca(2+)</name>
        <dbReference type="ChEBI" id="CHEBI:29108"/>
    </cofactor>
    <text evidence="16">Binds two Mg(2+) per subunit. The magnesium ions form salt bridges with both the protein and the DNA. Can also accept other divalent metal cations, such as Mn(2+) or Ca(2+).</text>
</comment>
<protein>
    <recommendedName>
        <fullName evidence="7 16">DNA gyrase subunit B</fullName>
        <ecNumber evidence="6 16">5.6.2.2</ecNumber>
    </recommendedName>
</protein>
<evidence type="ECO:0000256" key="16">
    <source>
        <dbReference type="HAMAP-Rule" id="MF_01898"/>
    </source>
</evidence>
<dbReference type="InterPro" id="IPR013759">
    <property type="entry name" value="Topo_IIA_B_C"/>
</dbReference>
<dbReference type="PROSITE" id="PS50880">
    <property type="entry name" value="TOPRIM"/>
    <property type="match status" value="1"/>
</dbReference>
<dbReference type="PRINTS" id="PR01159">
    <property type="entry name" value="DNAGYRASEB"/>
</dbReference>
<dbReference type="NCBIfam" id="TIGR01059">
    <property type="entry name" value="gyrB"/>
    <property type="match status" value="1"/>
</dbReference>
<dbReference type="PATRIC" id="fig|480.237.peg.1778"/>
<dbReference type="InterPro" id="IPR018522">
    <property type="entry name" value="TopoIIA_CS"/>
</dbReference>
<dbReference type="SMART" id="SM00433">
    <property type="entry name" value="TOP2c"/>
    <property type="match status" value="1"/>
</dbReference>
<dbReference type="Proteomes" id="UP000078228">
    <property type="component" value="Unassembled WGS sequence"/>
</dbReference>
<dbReference type="Gene3D" id="3.10.20.690">
    <property type="match status" value="1"/>
</dbReference>
<comment type="miscellaneous">
    <text evidence="16">Few gyrases are as efficient as E.coli at forming negative supercoils. Not all organisms have 2 type II topoisomerases; in organisms with a single type II topoisomerase this enzyme also has to decatenate newly replicated chromosomes.</text>
</comment>
<comment type="subcellular location">
    <subcellularLocation>
        <location evidence="3 16">Cytoplasm</location>
    </subcellularLocation>
</comment>
<proteinExistence type="inferred from homology"/>
<dbReference type="PRINTS" id="PR00418">
    <property type="entry name" value="TPI2FAMILY"/>
</dbReference>
<evidence type="ECO:0000259" key="17">
    <source>
        <dbReference type="PROSITE" id="PS50880"/>
    </source>
</evidence>
<dbReference type="Pfam" id="PF00204">
    <property type="entry name" value="DNA_gyraseB"/>
    <property type="match status" value="1"/>
</dbReference>
<dbReference type="AlphaFoldDB" id="A0A198UQ24"/>
<evidence type="ECO:0000256" key="12">
    <source>
        <dbReference type="ARBA" id="ARBA00022842"/>
    </source>
</evidence>
<comment type="similarity">
    <text evidence="4 16">Belongs to the type II topoisomerase GyrB family.</text>
</comment>
<gene>
    <name evidence="16" type="primary">gyrB</name>
    <name evidence="18" type="ORF">AO384_0135</name>
</gene>
<dbReference type="NCBIfam" id="NF004189">
    <property type="entry name" value="PRK05644.1"/>
    <property type="match status" value="1"/>
</dbReference>
<dbReference type="PANTHER" id="PTHR45866">
    <property type="entry name" value="DNA GYRASE/TOPOISOMERASE SUBUNIT B"/>
    <property type="match status" value="1"/>
</dbReference>
<dbReference type="InterPro" id="IPR000565">
    <property type="entry name" value="Topo_IIA_B"/>
</dbReference>
<dbReference type="EMBL" id="LXHC01000002">
    <property type="protein sequence ID" value="OAU98374.1"/>
    <property type="molecule type" value="Genomic_DNA"/>
</dbReference>
<evidence type="ECO:0000256" key="15">
    <source>
        <dbReference type="ARBA" id="ARBA00023235"/>
    </source>
</evidence>
<dbReference type="InterPro" id="IPR001241">
    <property type="entry name" value="Topo_IIA"/>
</dbReference>
<comment type="function">
    <text evidence="2 16">A type II topoisomerase that negatively supercoils closed circular double-stranded (ds) DNA in an ATP-dependent manner to modulate DNA topology and maintain chromosomes in an underwound state. Negative supercoiling favors strand separation, and DNA replication, transcription, recombination and repair, all of which involve strand separation. Also able to catalyze the interconversion of other topological isomers of dsDNA rings, including catenanes and knotted rings. Type II topoisomerases break and join 2 DNA strands simultaneously in an ATP-dependent manner.</text>
</comment>
<reference evidence="18 19" key="1">
    <citation type="journal article" date="2016" name="Genome Biol. Evol.">
        <title>Comparative Genomic Analyses of the Moraxella catarrhalis Serosensitive and Seroresistant Lineages Demonstrate Their Independent Evolution.</title>
        <authorList>
            <person name="Earl J.P."/>
            <person name="de Vries S.P."/>
            <person name="Ahmed A."/>
            <person name="Powell E."/>
            <person name="Schultz M.P."/>
            <person name="Hermans P.W."/>
            <person name="Hill D.J."/>
            <person name="Zhou Z."/>
            <person name="Constantinidou C.I."/>
            <person name="Hu F.Z."/>
            <person name="Bootsma H.J."/>
            <person name="Ehrlich G.D."/>
        </authorList>
    </citation>
    <scope>NUCLEOTIDE SEQUENCE [LARGE SCALE GENOMIC DNA]</scope>
    <source>
        <strain evidence="18 19">Z7542</strain>
    </source>
</reference>
<organism evidence="18 19">
    <name type="scientific">Moraxella catarrhalis</name>
    <name type="common">Branhamella catarrhalis</name>
    <dbReference type="NCBI Taxonomy" id="480"/>
    <lineage>
        <taxon>Bacteria</taxon>
        <taxon>Pseudomonadati</taxon>
        <taxon>Pseudomonadota</taxon>
        <taxon>Gammaproteobacteria</taxon>
        <taxon>Moraxellales</taxon>
        <taxon>Moraxellaceae</taxon>
        <taxon>Moraxella</taxon>
    </lineage>
</organism>
<sequence length="819" mass="91173">MTDSINDNPQVDAQDIEYTAKNVRVLRGLEAVRVRPGMYIGDTDDGTGLHHMVFEVVDNAIDEALAGHCDEINIIVHDDESVSVMDNGRGIPVDIHPEEGVSAAEVIMTVLHAGGKFDDNSYKVSGGLHGVGVSVVNALSKKLVLNIWRDGHAYTQSYTDGVPDAPLSKLEPSTQTGTQVRFYPSFEIFKGVQQFDYDILAKRLRELSFLNSGVRIVLTDERTGTSQVFEHKGGLSEFVSYINGGKQTLNDIFHFSADGAEGIGVEVALQWSDSYNEKVLCFTNNIPQKDGGTHLSGFRSALTRCLNHYLDSENITKKEKVQITGDDAREGLTAIISVKVPDPKFSSQTKDKLVSSEVKSVVETTMHERLSEYLLENPAAAKTIASKIIDAARARDAARKAREMTRRKSTLDIAGLPGKLADCQEKDPALSELFIVEGDSAGGSAKQGRNRKMQAILPLKGKILNVERARFDKMLSSAEVGTLITALGTGIGPDEYNPDKIRYHKIVIMTDADVDGSHIRTLLLTFFFRQMPELIERGYIYIAQPPLYKVKRGKQEVYLKDTEALDAYLLSSTIDDHQLFLSKDTPPVTGVALEKLLKDYSQSQAIKTRLQSKYPSHLLDALTFLPKLEVSAISDKQAVSQWALALENQLKDLEPKLDAKVEAVQVLGEDDSSGQWLPRVTVHIHRLPHQYLLDTGFLGSSDYARLLRLTAEWNTVLSEDAFLRRGDKDLAIKNFDHLWQQLMLAARRGVDVQRYKGLGEMNKEQLWETTMDPENRRMLKITIEDAIKADHLFSCLMGDEVEPRRIFIEENALNADIDA</sequence>
<name>A0A198UQ24_MORCA</name>
<evidence type="ECO:0000256" key="11">
    <source>
        <dbReference type="ARBA" id="ARBA00022840"/>
    </source>
</evidence>
<dbReference type="InterPro" id="IPR002288">
    <property type="entry name" value="DNA_gyrase_B_C"/>
</dbReference>
<dbReference type="Gene3D" id="3.30.230.10">
    <property type="match status" value="1"/>
</dbReference>
<dbReference type="InterPro" id="IPR049353">
    <property type="entry name" value="GyrB_hook"/>
</dbReference>
<dbReference type="GO" id="GO:0046872">
    <property type="term" value="F:metal ion binding"/>
    <property type="evidence" value="ECO:0007669"/>
    <property type="project" value="UniProtKB-KW"/>
</dbReference>
<evidence type="ECO:0000256" key="13">
    <source>
        <dbReference type="ARBA" id="ARBA00023029"/>
    </source>
</evidence>
<evidence type="ECO:0000256" key="3">
    <source>
        <dbReference type="ARBA" id="ARBA00004496"/>
    </source>
</evidence>
<keyword evidence="9 16" id="KW-0479">Metal-binding</keyword>
<dbReference type="CDD" id="cd16928">
    <property type="entry name" value="HATPase_GyrB-like"/>
    <property type="match status" value="1"/>
</dbReference>
<dbReference type="CDD" id="cd03366">
    <property type="entry name" value="TOPRIM_TopoIIA_GyrB"/>
    <property type="match status" value="1"/>
</dbReference>
<dbReference type="PANTHER" id="PTHR45866:SF1">
    <property type="entry name" value="DNA GYRASE SUBUNIT B, MITOCHONDRIAL"/>
    <property type="match status" value="1"/>
</dbReference>
<dbReference type="CDD" id="cd00822">
    <property type="entry name" value="TopoII_Trans_DNA_gyrase"/>
    <property type="match status" value="1"/>
</dbReference>
<dbReference type="InterPro" id="IPR003594">
    <property type="entry name" value="HATPase_dom"/>
</dbReference>
<evidence type="ECO:0000256" key="14">
    <source>
        <dbReference type="ARBA" id="ARBA00023125"/>
    </source>
</evidence>
<dbReference type="SUPFAM" id="SSF55874">
    <property type="entry name" value="ATPase domain of HSP90 chaperone/DNA topoisomerase II/histidine kinase"/>
    <property type="match status" value="1"/>
</dbReference>
<dbReference type="SMART" id="SM00387">
    <property type="entry name" value="HATPase_c"/>
    <property type="match status" value="1"/>
</dbReference>
<evidence type="ECO:0000256" key="9">
    <source>
        <dbReference type="ARBA" id="ARBA00022723"/>
    </source>
</evidence>
<dbReference type="PROSITE" id="PS00177">
    <property type="entry name" value="TOPOISOMERASE_II"/>
    <property type="match status" value="1"/>
</dbReference>
<feature type="binding site" evidence="16">
    <location>
        <position position="511"/>
    </location>
    <ligand>
        <name>Mg(2+)</name>
        <dbReference type="ChEBI" id="CHEBI:18420"/>
        <label>1</label>
        <note>catalytic</note>
    </ligand>
</feature>
<dbReference type="HAMAP" id="MF_01898">
    <property type="entry name" value="GyrB"/>
    <property type="match status" value="1"/>
</dbReference>
<dbReference type="GO" id="GO:0006261">
    <property type="term" value="P:DNA-templated DNA replication"/>
    <property type="evidence" value="ECO:0007669"/>
    <property type="project" value="UniProtKB-UniRule"/>
</dbReference>
<dbReference type="NCBIfam" id="NF011501">
    <property type="entry name" value="PRK14939.1"/>
    <property type="match status" value="1"/>
</dbReference>
<evidence type="ECO:0000256" key="1">
    <source>
        <dbReference type="ARBA" id="ARBA00000185"/>
    </source>
</evidence>
<dbReference type="Pfam" id="PF00986">
    <property type="entry name" value="DNA_gyraseB_C"/>
    <property type="match status" value="1"/>
</dbReference>
<dbReference type="InterPro" id="IPR036890">
    <property type="entry name" value="HATPase_C_sf"/>
</dbReference>
<dbReference type="Gene3D" id="3.40.50.670">
    <property type="match status" value="2"/>
</dbReference>
<dbReference type="InterPro" id="IPR041423">
    <property type="entry name" value="GyrB_insert"/>
</dbReference>
<dbReference type="InterPro" id="IPR013760">
    <property type="entry name" value="Topo_IIA-like_dom_sf"/>
</dbReference>
<dbReference type="SUPFAM" id="SSF56719">
    <property type="entry name" value="Type II DNA topoisomerase"/>
    <property type="match status" value="1"/>
</dbReference>
<dbReference type="Pfam" id="PF01751">
    <property type="entry name" value="Toprim"/>
    <property type="match status" value="1"/>
</dbReference>
<dbReference type="OrthoDB" id="9802808at2"/>
<dbReference type="GO" id="GO:0003918">
    <property type="term" value="F:DNA topoisomerase type II (double strand cut, ATP-hydrolyzing) activity"/>
    <property type="evidence" value="ECO:0007669"/>
    <property type="project" value="UniProtKB-UniRule"/>
</dbReference>
<comment type="subunit">
    <text evidence="5 16">Heterotetramer, composed of two GyrA and two GyrB chains. In the heterotetramer, GyrA contains the active site tyrosine that forms a transient covalent intermediate with DNA, while GyrB binds cofactors and catalyzes ATP hydrolysis.</text>
</comment>
<keyword evidence="14" id="KW-0238">DNA-binding</keyword>
<dbReference type="FunFam" id="3.40.50.670:FF:000005">
    <property type="entry name" value="DNA gyrase subunit B"/>
    <property type="match status" value="1"/>
</dbReference>
<evidence type="ECO:0000256" key="8">
    <source>
        <dbReference type="ARBA" id="ARBA00022490"/>
    </source>
</evidence>
<dbReference type="GO" id="GO:0005694">
    <property type="term" value="C:chromosome"/>
    <property type="evidence" value="ECO:0007669"/>
    <property type="project" value="InterPro"/>
</dbReference>
<dbReference type="InterPro" id="IPR011557">
    <property type="entry name" value="GyrB"/>
</dbReference>
<feature type="binding site" evidence="16">
    <location>
        <position position="513"/>
    </location>
    <ligand>
        <name>Mg(2+)</name>
        <dbReference type="ChEBI" id="CHEBI:18420"/>
        <label>2</label>
    </ligand>
</feature>
<dbReference type="eggNOG" id="COG0187">
    <property type="taxonomic scope" value="Bacteria"/>
</dbReference>
<keyword evidence="13 16" id="KW-0799">Topoisomerase</keyword>
<dbReference type="InterPro" id="IPR006171">
    <property type="entry name" value="TOPRIM_dom"/>
</dbReference>
<comment type="catalytic activity">
    <reaction evidence="1 16">
        <text>ATP-dependent breakage, passage and rejoining of double-stranded DNA.</text>
        <dbReference type="EC" id="5.6.2.2"/>
    </reaction>
</comment>
<keyword evidence="15 16" id="KW-0413">Isomerase</keyword>
<dbReference type="RefSeq" id="WP_064610972.1">
    <property type="nucleotide sequence ID" value="NZ_LXHB01000076.1"/>
</dbReference>
<evidence type="ECO:0000313" key="18">
    <source>
        <dbReference type="EMBL" id="OAU98374.1"/>
    </source>
</evidence>
<dbReference type="GO" id="GO:0006265">
    <property type="term" value="P:DNA topological change"/>
    <property type="evidence" value="ECO:0007669"/>
    <property type="project" value="UniProtKB-UniRule"/>
</dbReference>
<dbReference type="InterPro" id="IPR020568">
    <property type="entry name" value="Ribosomal_Su5_D2-typ_SF"/>
</dbReference>
<keyword evidence="10 16" id="KW-0547">Nucleotide-binding</keyword>
<evidence type="ECO:0000256" key="6">
    <source>
        <dbReference type="ARBA" id="ARBA00012895"/>
    </source>
</evidence>
<dbReference type="Gene3D" id="3.30.565.10">
    <property type="entry name" value="Histidine kinase-like ATPase, C-terminal domain"/>
    <property type="match status" value="1"/>
</dbReference>
<keyword evidence="8 16" id="KW-0963">Cytoplasm</keyword>
<dbReference type="Pfam" id="PF02518">
    <property type="entry name" value="HATPase_c"/>
    <property type="match status" value="1"/>
</dbReference>
<feature type="site" description="Interaction with DNA" evidence="16">
    <location>
        <position position="462"/>
    </location>
</feature>
<feature type="domain" description="Toprim" evidence="17">
    <location>
        <begin position="431"/>
        <end position="546"/>
    </location>
</feature>
<dbReference type="InterPro" id="IPR013506">
    <property type="entry name" value="Topo_IIA_bsu_dom2"/>
</dbReference>
<evidence type="ECO:0000256" key="7">
    <source>
        <dbReference type="ARBA" id="ARBA00019166"/>
    </source>
</evidence>